<evidence type="ECO:0000256" key="12">
    <source>
        <dbReference type="ARBA" id="ARBA00022840"/>
    </source>
</evidence>
<dbReference type="GO" id="GO:0004674">
    <property type="term" value="F:protein serine/threonine kinase activity"/>
    <property type="evidence" value="ECO:0007669"/>
    <property type="project" value="UniProtKB-KW"/>
</dbReference>
<keyword evidence="13" id="KW-0206">Cytoskeleton</keyword>
<comment type="caution">
    <text evidence="19">The sequence shown here is derived from an EMBL/GenBank/DDBJ whole genome shotgun (WGS) entry which is preliminary data.</text>
</comment>
<organism evidence="19 20">
    <name type="scientific">Blepharisma stoltei</name>
    <dbReference type="NCBI Taxonomy" id="1481888"/>
    <lineage>
        <taxon>Eukaryota</taxon>
        <taxon>Sar</taxon>
        <taxon>Alveolata</taxon>
        <taxon>Ciliophora</taxon>
        <taxon>Postciliodesmatophora</taxon>
        <taxon>Heterotrichea</taxon>
        <taxon>Heterotrichida</taxon>
        <taxon>Blepharismidae</taxon>
        <taxon>Blepharisma</taxon>
    </lineage>
</organism>
<name>A0AAU9JXH0_9CILI</name>
<keyword evidence="8" id="KW-0677">Repeat</keyword>
<dbReference type="InterPro" id="IPR002048">
    <property type="entry name" value="EF_hand_dom"/>
</dbReference>
<keyword evidence="9" id="KW-0547">Nucleotide-binding</keyword>
<dbReference type="PROSITE" id="PS00018">
    <property type="entry name" value="EF_HAND_1"/>
    <property type="match status" value="4"/>
</dbReference>
<dbReference type="SMART" id="SM00054">
    <property type="entry name" value="EFh"/>
    <property type="match status" value="4"/>
</dbReference>
<dbReference type="Gene3D" id="3.30.200.20">
    <property type="entry name" value="Phosphorylase Kinase, domain 1"/>
    <property type="match status" value="1"/>
</dbReference>
<keyword evidence="20" id="KW-1185">Reference proteome</keyword>
<dbReference type="CDD" id="cd05117">
    <property type="entry name" value="STKc_CAMK"/>
    <property type="match status" value="1"/>
</dbReference>
<dbReference type="GO" id="GO:0005509">
    <property type="term" value="F:calcium ion binding"/>
    <property type="evidence" value="ECO:0007669"/>
    <property type="project" value="InterPro"/>
</dbReference>
<dbReference type="AlphaFoldDB" id="A0AAU9JXH0"/>
<dbReference type="Proteomes" id="UP001162131">
    <property type="component" value="Unassembled WGS sequence"/>
</dbReference>
<evidence type="ECO:0000313" key="19">
    <source>
        <dbReference type="EMBL" id="CAG9329261.1"/>
    </source>
</evidence>
<comment type="subcellular location">
    <subcellularLocation>
        <location evidence="2">Cytoplasm</location>
        <location evidence="2">Cytoskeleton</location>
    </subcellularLocation>
</comment>
<dbReference type="GO" id="GO:0005856">
    <property type="term" value="C:cytoskeleton"/>
    <property type="evidence" value="ECO:0007669"/>
    <property type="project" value="UniProtKB-SubCell"/>
</dbReference>
<evidence type="ECO:0000256" key="10">
    <source>
        <dbReference type="ARBA" id="ARBA00022777"/>
    </source>
</evidence>
<comment type="similarity">
    <text evidence="3">Belongs to the centrin family.</text>
</comment>
<evidence type="ECO:0000256" key="3">
    <source>
        <dbReference type="ARBA" id="ARBA00005253"/>
    </source>
</evidence>
<keyword evidence="10" id="KW-0418">Kinase</keyword>
<gene>
    <name evidence="19" type="ORF">BSTOLATCC_MIC48087</name>
</gene>
<keyword evidence="7" id="KW-0808">Transferase</keyword>
<evidence type="ECO:0000256" key="15">
    <source>
        <dbReference type="ARBA" id="ARBA00025692"/>
    </source>
</evidence>
<comment type="subunit">
    <text evidence="4">Monomer.</text>
</comment>
<dbReference type="GO" id="GO:0005524">
    <property type="term" value="F:ATP binding"/>
    <property type="evidence" value="ECO:0007669"/>
    <property type="project" value="UniProtKB-KW"/>
</dbReference>
<evidence type="ECO:0000256" key="8">
    <source>
        <dbReference type="ARBA" id="ARBA00022737"/>
    </source>
</evidence>
<feature type="domain" description="Protein kinase" evidence="17">
    <location>
        <begin position="89"/>
        <end position="341"/>
    </location>
</feature>
<protein>
    <recommendedName>
        <fullName evidence="21">Calcium-dependent protein kinase</fullName>
    </recommendedName>
</protein>
<keyword evidence="5" id="KW-0963">Cytoplasm</keyword>
<keyword evidence="11" id="KW-0106">Calcium</keyword>
<comment type="similarity">
    <text evidence="14">Belongs to the protein kinase superfamily. Ser/Thr protein kinase family. CDPK subfamily.</text>
</comment>
<feature type="domain" description="EF-hand" evidence="18">
    <location>
        <begin position="385"/>
        <end position="420"/>
    </location>
</feature>
<evidence type="ECO:0000256" key="4">
    <source>
        <dbReference type="ARBA" id="ARBA00011245"/>
    </source>
</evidence>
<feature type="domain" description="EF-hand" evidence="18">
    <location>
        <begin position="456"/>
        <end position="491"/>
    </location>
</feature>
<dbReference type="InterPro" id="IPR018247">
    <property type="entry name" value="EF_Hand_1_Ca_BS"/>
</dbReference>
<dbReference type="CDD" id="cd00051">
    <property type="entry name" value="EFh"/>
    <property type="match status" value="2"/>
</dbReference>
<dbReference type="EMBL" id="CAJZBQ010000047">
    <property type="protein sequence ID" value="CAG9329261.1"/>
    <property type="molecule type" value="Genomic_DNA"/>
</dbReference>
<evidence type="ECO:0000256" key="9">
    <source>
        <dbReference type="ARBA" id="ARBA00022741"/>
    </source>
</evidence>
<evidence type="ECO:0000256" key="1">
    <source>
        <dbReference type="ARBA" id="ARBA00001946"/>
    </source>
</evidence>
<dbReference type="PROSITE" id="PS50222">
    <property type="entry name" value="EF_HAND_2"/>
    <property type="match status" value="4"/>
</dbReference>
<dbReference type="Gene3D" id="1.10.238.10">
    <property type="entry name" value="EF-hand"/>
    <property type="match status" value="1"/>
</dbReference>
<evidence type="ECO:0008006" key="21">
    <source>
        <dbReference type="Google" id="ProtNLM"/>
    </source>
</evidence>
<dbReference type="InterPro" id="IPR011009">
    <property type="entry name" value="Kinase-like_dom_sf"/>
</dbReference>
<keyword evidence="6" id="KW-0723">Serine/threonine-protein kinase</keyword>
<feature type="region of interest" description="Disordered" evidence="16">
    <location>
        <begin position="1"/>
        <end position="65"/>
    </location>
</feature>
<evidence type="ECO:0000259" key="17">
    <source>
        <dbReference type="PROSITE" id="PS50011"/>
    </source>
</evidence>
<evidence type="ECO:0000256" key="6">
    <source>
        <dbReference type="ARBA" id="ARBA00022527"/>
    </source>
</evidence>
<comment type="function">
    <text evidence="15">Plays a fundamental role in microtubule organizing center structure and function. Component of the infraciliary lattice (ICL) and the ciliary basal bodies.</text>
</comment>
<dbReference type="InterPro" id="IPR050205">
    <property type="entry name" value="CDPK_Ser/Thr_kinases"/>
</dbReference>
<evidence type="ECO:0000313" key="20">
    <source>
        <dbReference type="Proteomes" id="UP001162131"/>
    </source>
</evidence>
<accession>A0AAU9JXH0</accession>
<feature type="domain" description="EF-hand" evidence="18">
    <location>
        <begin position="421"/>
        <end position="455"/>
    </location>
</feature>
<proteinExistence type="inferred from homology"/>
<dbReference type="Pfam" id="PF13499">
    <property type="entry name" value="EF-hand_7"/>
    <property type="match status" value="2"/>
</dbReference>
<evidence type="ECO:0000256" key="2">
    <source>
        <dbReference type="ARBA" id="ARBA00004245"/>
    </source>
</evidence>
<dbReference type="SUPFAM" id="SSF56112">
    <property type="entry name" value="Protein kinase-like (PK-like)"/>
    <property type="match status" value="1"/>
</dbReference>
<dbReference type="InterPro" id="IPR011992">
    <property type="entry name" value="EF-hand-dom_pair"/>
</dbReference>
<feature type="compositionally biased region" description="Basic and acidic residues" evidence="16">
    <location>
        <begin position="1"/>
        <end position="19"/>
    </location>
</feature>
<feature type="compositionally biased region" description="Low complexity" evidence="16">
    <location>
        <begin position="41"/>
        <end position="52"/>
    </location>
</feature>
<evidence type="ECO:0000256" key="11">
    <source>
        <dbReference type="ARBA" id="ARBA00022837"/>
    </source>
</evidence>
<feature type="compositionally biased region" description="Polar residues" evidence="16">
    <location>
        <begin position="20"/>
        <end position="30"/>
    </location>
</feature>
<comment type="cofactor">
    <cofactor evidence="1">
        <name>Mg(2+)</name>
        <dbReference type="ChEBI" id="CHEBI:18420"/>
    </cofactor>
</comment>
<dbReference type="Gene3D" id="1.10.510.10">
    <property type="entry name" value="Transferase(Phosphotransferase) domain 1"/>
    <property type="match status" value="1"/>
</dbReference>
<dbReference type="FunFam" id="1.10.510.10:FF:000571">
    <property type="entry name" value="Maternal embryonic leucine zipper kinase"/>
    <property type="match status" value="1"/>
</dbReference>
<feature type="domain" description="EF-hand" evidence="18">
    <location>
        <begin position="492"/>
        <end position="523"/>
    </location>
</feature>
<evidence type="ECO:0000256" key="16">
    <source>
        <dbReference type="SAM" id="MobiDB-lite"/>
    </source>
</evidence>
<evidence type="ECO:0000259" key="18">
    <source>
        <dbReference type="PROSITE" id="PS50222"/>
    </source>
</evidence>
<dbReference type="Pfam" id="PF00069">
    <property type="entry name" value="Pkinase"/>
    <property type="match status" value="1"/>
</dbReference>
<evidence type="ECO:0000256" key="14">
    <source>
        <dbReference type="ARBA" id="ARBA00024334"/>
    </source>
</evidence>
<dbReference type="PANTHER" id="PTHR24349">
    <property type="entry name" value="SERINE/THREONINE-PROTEIN KINASE"/>
    <property type="match status" value="1"/>
</dbReference>
<evidence type="ECO:0000256" key="5">
    <source>
        <dbReference type="ARBA" id="ARBA00022490"/>
    </source>
</evidence>
<evidence type="ECO:0000256" key="7">
    <source>
        <dbReference type="ARBA" id="ARBA00022679"/>
    </source>
</evidence>
<keyword evidence="12" id="KW-0067">ATP-binding</keyword>
<dbReference type="PROSITE" id="PS50011">
    <property type="entry name" value="PROTEIN_KINASE_DOM"/>
    <property type="match status" value="1"/>
</dbReference>
<reference evidence="19" key="1">
    <citation type="submission" date="2021-09" db="EMBL/GenBank/DDBJ databases">
        <authorList>
            <consortium name="AG Swart"/>
            <person name="Singh M."/>
            <person name="Singh A."/>
            <person name="Seah K."/>
            <person name="Emmerich C."/>
        </authorList>
    </citation>
    <scope>NUCLEOTIDE SEQUENCE</scope>
    <source>
        <strain evidence="19">ATCC30299</strain>
    </source>
</reference>
<evidence type="ECO:0000256" key="13">
    <source>
        <dbReference type="ARBA" id="ARBA00023212"/>
    </source>
</evidence>
<dbReference type="FunFam" id="1.10.238.10:FF:000178">
    <property type="entry name" value="Calmodulin-2 A"/>
    <property type="match status" value="1"/>
</dbReference>
<dbReference type="SUPFAM" id="SSF47473">
    <property type="entry name" value="EF-hand"/>
    <property type="match status" value="1"/>
</dbReference>
<sequence length="523" mass="59731">MGCCADREARQDGMADLKSSDQSTAIQATKSLKRDLNEPTKSLSKSQSSRISKSNKKQANSKTNANELNKWISKNDFVKTDKEYIKTKYQFIKRLSVGSFGYIMLVTDKKTNENKIIKEIQKTFLSVEMQKCVCSESEKLYFLDHPNIVKLYEIVEDNQSFYLVSEYYPGGDLFEKILENPLSEQLAKKYMQDILIAVNYCHSRGVIHRNIRPENIIFSTNQADGVLKLTDFGSIWQASANSCKVWSIHYMAPEMIKGSLNKRASDIWSIGVILYVMLTGKPPFVGKTEKELIASINKGLSLGDKELAFYSAELKDLISKMLDLNYKQRISALDALNHPWFSISNASQESKNFEESLKLLAQFNAQSKIEKSIYQYIVSQFSNQCEEKAYIELFRKLDKDHNGILSREELISGCRALGVCEESNVEEILDRIDMNRSGSIDYSEFVAAVINWNSETQIKKLEQVFQLYDADGNGTLSLHEMKKAIPGIPNAQWKKFFKEADINGDGMISTYEFKEYVLKKRNN</sequence>
<dbReference type="InterPro" id="IPR000719">
    <property type="entry name" value="Prot_kinase_dom"/>
</dbReference>